<dbReference type="InterPro" id="IPR013424">
    <property type="entry name" value="Ice-binding_C"/>
</dbReference>
<evidence type="ECO:0000256" key="1">
    <source>
        <dbReference type="SAM" id="SignalP"/>
    </source>
</evidence>
<reference evidence="3 4" key="1">
    <citation type="submission" date="2020-08" db="EMBL/GenBank/DDBJ databases">
        <title>Genomic Encyclopedia of Type Strains, Phase III (KMG-III): the genomes of soil and plant-associated and newly described type strains.</title>
        <authorList>
            <person name="Whitman W."/>
        </authorList>
    </citation>
    <scope>NUCLEOTIDE SEQUENCE [LARGE SCALE GENOMIC DNA]</scope>
    <source>
        <strain evidence="3 4">CECT 8897</strain>
    </source>
</reference>
<dbReference type="Proteomes" id="UP000541535">
    <property type="component" value="Unassembled WGS sequence"/>
</dbReference>
<dbReference type="RefSeq" id="WP_183441544.1">
    <property type="nucleotide sequence ID" value="NZ_JACHXD010000007.1"/>
</dbReference>
<evidence type="ECO:0000259" key="2">
    <source>
        <dbReference type="Pfam" id="PF07589"/>
    </source>
</evidence>
<gene>
    <name evidence="3" type="ORF">FHS03_002786</name>
</gene>
<feature type="signal peptide" evidence="1">
    <location>
        <begin position="1"/>
        <end position="24"/>
    </location>
</feature>
<name>A0A7W5BAU5_9BURK</name>
<keyword evidence="4" id="KW-1185">Reference proteome</keyword>
<comment type="caution">
    <text evidence="3">The sequence shown here is derived from an EMBL/GenBank/DDBJ whole genome shotgun (WGS) entry which is preliminary data.</text>
</comment>
<evidence type="ECO:0000313" key="3">
    <source>
        <dbReference type="EMBL" id="MBB3119731.1"/>
    </source>
</evidence>
<feature type="chain" id="PRO_5031304767" description="Ice-binding protein C-terminal domain-containing protein" evidence="1">
    <location>
        <begin position="25"/>
        <end position="263"/>
    </location>
</feature>
<protein>
    <recommendedName>
        <fullName evidence="2">Ice-binding protein C-terminal domain-containing protein</fullName>
    </recommendedName>
</protein>
<dbReference type="EMBL" id="JACHXD010000007">
    <property type="protein sequence ID" value="MBB3119731.1"/>
    <property type="molecule type" value="Genomic_DNA"/>
</dbReference>
<accession>A0A7W5BAU5</accession>
<keyword evidence="1" id="KW-0732">Signal</keyword>
<dbReference type="NCBIfam" id="TIGR02595">
    <property type="entry name" value="PEP_CTERM"/>
    <property type="match status" value="1"/>
</dbReference>
<feature type="domain" description="Ice-binding protein C-terminal" evidence="2">
    <location>
        <begin position="237"/>
        <end position="259"/>
    </location>
</feature>
<sequence length="263" mass="27175">MYRQAFAAILVATASLTLSSSASAAHSTTAQASLSNLKLGVIDLTPNDGVAAGYQLGSRSTQVAVAGQWLENGQAAGSSNRQQFEFPVPVNFQVAHGGLKAQAQLSGSLGTLKSSVTGTPELGWNGQSMTGDASQTVRVLLKAHTALRISGDYSALLSTQNPGYFNLPGQTQLGVSFDSLSMPGLISERFNKSWSLAPGSAGESASGGFSLLASNNTDDDIEASLGFYVGSSVSLAPVPEPTTWLMLGAGMLVLAGRRRFDRG</sequence>
<organism evidence="3 4">
    <name type="scientific">Pseudoduganella violacea</name>
    <dbReference type="NCBI Taxonomy" id="1715466"/>
    <lineage>
        <taxon>Bacteria</taxon>
        <taxon>Pseudomonadati</taxon>
        <taxon>Pseudomonadota</taxon>
        <taxon>Betaproteobacteria</taxon>
        <taxon>Burkholderiales</taxon>
        <taxon>Oxalobacteraceae</taxon>
        <taxon>Telluria group</taxon>
        <taxon>Pseudoduganella</taxon>
    </lineage>
</organism>
<dbReference type="AlphaFoldDB" id="A0A7W5BAU5"/>
<evidence type="ECO:0000313" key="4">
    <source>
        <dbReference type="Proteomes" id="UP000541535"/>
    </source>
</evidence>
<dbReference type="Pfam" id="PF07589">
    <property type="entry name" value="PEP-CTERM"/>
    <property type="match status" value="1"/>
</dbReference>
<proteinExistence type="predicted"/>